<gene>
    <name evidence="2" type="ORF">SBA5_50092</name>
</gene>
<protein>
    <submittedName>
        <fullName evidence="2">Uncharacterized protein</fullName>
    </submittedName>
</protein>
<evidence type="ECO:0000256" key="1">
    <source>
        <dbReference type="SAM" id="MobiDB-lite"/>
    </source>
</evidence>
<feature type="compositionally biased region" description="Basic and acidic residues" evidence="1">
    <location>
        <begin position="150"/>
        <end position="166"/>
    </location>
</feature>
<name>A0A2N9LQZ9_9BACT</name>
<accession>A0A2N9LQZ9</accession>
<evidence type="ECO:0000313" key="2">
    <source>
        <dbReference type="EMBL" id="SPE25503.1"/>
    </source>
</evidence>
<feature type="region of interest" description="Disordered" evidence="1">
    <location>
        <begin position="200"/>
        <end position="228"/>
    </location>
</feature>
<feature type="compositionally biased region" description="Basic and acidic residues" evidence="1">
    <location>
        <begin position="202"/>
        <end position="212"/>
    </location>
</feature>
<dbReference type="Proteomes" id="UP000239735">
    <property type="component" value="Unassembled WGS sequence"/>
</dbReference>
<sequence length="228" mass="24196">MQVQTFLEVVGIVIHPSHAVEGSSLTLDVASGLRQIESLLIRAVRIIVRGFGSAAVRDSDEGGGLEGRVVCGTGQGERLVVGVEGLLFFGDDEIEVAQLDQRRRFVFGVMRCVRGTEGGLEMIELLLRFGAQCGHGGFSGGRSLRGAAGKAKEGIRRGEECDRGAKSGENGSVAQGPAPGLKDHATWIAFIVGQKTGSREQGWGDHVLETHPSHKARKGGASRSKLRE</sequence>
<dbReference type="EMBL" id="OKRB01000108">
    <property type="protein sequence ID" value="SPE25503.1"/>
    <property type="molecule type" value="Genomic_DNA"/>
</dbReference>
<reference evidence="3" key="1">
    <citation type="submission" date="2018-02" db="EMBL/GenBank/DDBJ databases">
        <authorList>
            <person name="Hausmann B."/>
        </authorList>
    </citation>
    <scope>NUCLEOTIDE SEQUENCE [LARGE SCALE GENOMIC DNA]</scope>
    <source>
        <strain evidence="3">Peat soil MAG SbA5</strain>
    </source>
</reference>
<evidence type="ECO:0000313" key="3">
    <source>
        <dbReference type="Proteomes" id="UP000239735"/>
    </source>
</evidence>
<dbReference type="AlphaFoldDB" id="A0A2N9LQZ9"/>
<feature type="compositionally biased region" description="Basic residues" evidence="1">
    <location>
        <begin position="213"/>
        <end position="228"/>
    </location>
</feature>
<feature type="region of interest" description="Disordered" evidence="1">
    <location>
        <begin position="149"/>
        <end position="180"/>
    </location>
</feature>
<organism evidence="2 3">
    <name type="scientific">Candidatus Sulfuritelmatomonas gaucii</name>
    <dbReference type="NCBI Taxonomy" id="2043161"/>
    <lineage>
        <taxon>Bacteria</taxon>
        <taxon>Pseudomonadati</taxon>
        <taxon>Acidobacteriota</taxon>
        <taxon>Terriglobia</taxon>
        <taxon>Terriglobales</taxon>
        <taxon>Acidobacteriaceae</taxon>
        <taxon>Candidatus Sulfuritelmatomonas</taxon>
    </lineage>
</organism>
<proteinExistence type="predicted"/>